<organism evidence="7 8">
    <name type="scientific">Halospeciosus flavus</name>
    <dbReference type="NCBI Taxonomy" id="3032283"/>
    <lineage>
        <taxon>Archaea</taxon>
        <taxon>Methanobacteriati</taxon>
        <taxon>Methanobacteriota</taxon>
        <taxon>Stenosarchaea group</taxon>
        <taxon>Halobacteria</taxon>
        <taxon>Halobacteriales</taxon>
        <taxon>Halobacteriaceae</taxon>
        <taxon>Halospeciosus</taxon>
    </lineage>
</organism>
<feature type="transmembrane region" description="Helical" evidence="5">
    <location>
        <begin position="274"/>
        <end position="290"/>
    </location>
</feature>
<sequence length="295" mass="30246">MFRRRDLVPFAYIALVWGGSYPAIEFGLTVLDPLYFAATRLFVAAVATLPVAAWLVDGRAWLPQSRADWAHVAVGGVFLTGLANGFLFVGQQFATGGVGAVVISLNPVLAAGLASVWLPEERLSAVEAAGVLLGLVGVVVVADPSLAAFRGGGQYFLLLAAASFAVGSVLTERLDADLPSIAGTGWALLLGATVLVVATVALGRPAPVARTLTDPTLLGIVLYLGIVATAGAYVAYFALLAAVGPVRTNLVSYVVPVVAALLGAHLLGEPVTPAMVGGFALVAGGFALLNRQTLW</sequence>
<evidence type="ECO:0000256" key="5">
    <source>
        <dbReference type="SAM" id="Phobius"/>
    </source>
</evidence>
<dbReference type="Pfam" id="PF00892">
    <property type="entry name" value="EamA"/>
    <property type="match status" value="2"/>
</dbReference>
<reference evidence="7 8" key="1">
    <citation type="journal article" date="2019" name="Int. J. Syst. Evol. Microbiol.">
        <title>The Global Catalogue of Microorganisms (GCM) 10K type strain sequencing project: providing services to taxonomists for standard genome sequencing and annotation.</title>
        <authorList>
            <consortium name="The Broad Institute Genomics Platform"/>
            <consortium name="The Broad Institute Genome Sequencing Center for Infectious Disease"/>
            <person name="Wu L."/>
            <person name="Ma J."/>
        </authorList>
    </citation>
    <scope>NUCLEOTIDE SEQUENCE [LARGE SCALE GENOMIC DNA]</scope>
    <source>
        <strain evidence="7 8">XZGYJ-43</strain>
    </source>
</reference>
<feature type="domain" description="EamA" evidence="6">
    <location>
        <begin position="13"/>
        <end position="141"/>
    </location>
</feature>
<dbReference type="SUPFAM" id="SSF103481">
    <property type="entry name" value="Multidrug resistance efflux transporter EmrE"/>
    <property type="match status" value="2"/>
</dbReference>
<feature type="transmembrane region" description="Helical" evidence="5">
    <location>
        <begin position="68"/>
        <end position="87"/>
    </location>
</feature>
<feature type="domain" description="EamA" evidence="6">
    <location>
        <begin position="153"/>
        <end position="290"/>
    </location>
</feature>
<keyword evidence="2 5" id="KW-0812">Transmembrane</keyword>
<dbReference type="InterPro" id="IPR050638">
    <property type="entry name" value="AA-Vitamin_Transporters"/>
</dbReference>
<dbReference type="EMBL" id="JBHTAR010000011">
    <property type="protein sequence ID" value="MFC7199814.1"/>
    <property type="molecule type" value="Genomic_DNA"/>
</dbReference>
<gene>
    <name evidence="7" type="ORF">ACFQJ9_10420</name>
</gene>
<keyword evidence="8" id="KW-1185">Reference proteome</keyword>
<dbReference type="PANTHER" id="PTHR32322:SF2">
    <property type="entry name" value="EAMA DOMAIN-CONTAINING PROTEIN"/>
    <property type="match status" value="1"/>
</dbReference>
<feature type="transmembrane region" description="Helical" evidence="5">
    <location>
        <begin position="250"/>
        <end position="268"/>
    </location>
</feature>
<keyword evidence="3 5" id="KW-1133">Transmembrane helix</keyword>
<evidence type="ECO:0000256" key="3">
    <source>
        <dbReference type="ARBA" id="ARBA00022989"/>
    </source>
</evidence>
<proteinExistence type="predicted"/>
<dbReference type="RefSeq" id="WP_279529737.1">
    <property type="nucleotide sequence ID" value="NZ_CP122312.1"/>
</dbReference>
<dbReference type="GO" id="GO:0016020">
    <property type="term" value="C:membrane"/>
    <property type="evidence" value="ECO:0007669"/>
    <property type="project" value="UniProtKB-SubCell"/>
</dbReference>
<dbReference type="AlphaFoldDB" id="A0ABD5Z3X7"/>
<feature type="transmembrane region" description="Helical" evidence="5">
    <location>
        <begin position="222"/>
        <end position="243"/>
    </location>
</feature>
<feature type="transmembrane region" description="Helical" evidence="5">
    <location>
        <begin position="125"/>
        <end position="142"/>
    </location>
</feature>
<evidence type="ECO:0000313" key="7">
    <source>
        <dbReference type="EMBL" id="MFC7199814.1"/>
    </source>
</evidence>
<accession>A0ABD5Z3X7</accession>
<dbReference type="InterPro" id="IPR000620">
    <property type="entry name" value="EamA_dom"/>
</dbReference>
<feature type="transmembrane region" description="Helical" evidence="5">
    <location>
        <begin position="34"/>
        <end position="56"/>
    </location>
</feature>
<protein>
    <submittedName>
        <fullName evidence="7">DMT family transporter</fullName>
    </submittedName>
</protein>
<dbReference type="PANTHER" id="PTHR32322">
    <property type="entry name" value="INNER MEMBRANE TRANSPORTER"/>
    <property type="match status" value="1"/>
</dbReference>
<keyword evidence="4 5" id="KW-0472">Membrane</keyword>
<evidence type="ECO:0000313" key="8">
    <source>
        <dbReference type="Proteomes" id="UP001596447"/>
    </source>
</evidence>
<evidence type="ECO:0000256" key="2">
    <source>
        <dbReference type="ARBA" id="ARBA00022692"/>
    </source>
</evidence>
<feature type="transmembrane region" description="Helical" evidence="5">
    <location>
        <begin position="93"/>
        <end position="118"/>
    </location>
</feature>
<evidence type="ECO:0000256" key="4">
    <source>
        <dbReference type="ARBA" id="ARBA00023136"/>
    </source>
</evidence>
<name>A0ABD5Z3X7_9EURY</name>
<comment type="caution">
    <text evidence="7">The sequence shown here is derived from an EMBL/GenBank/DDBJ whole genome shotgun (WGS) entry which is preliminary data.</text>
</comment>
<comment type="subcellular location">
    <subcellularLocation>
        <location evidence="1">Membrane</location>
        <topology evidence="1">Multi-pass membrane protein</topology>
    </subcellularLocation>
</comment>
<dbReference type="Proteomes" id="UP001596447">
    <property type="component" value="Unassembled WGS sequence"/>
</dbReference>
<feature type="transmembrane region" description="Helical" evidence="5">
    <location>
        <begin position="154"/>
        <end position="171"/>
    </location>
</feature>
<evidence type="ECO:0000256" key="1">
    <source>
        <dbReference type="ARBA" id="ARBA00004141"/>
    </source>
</evidence>
<evidence type="ECO:0000259" key="6">
    <source>
        <dbReference type="Pfam" id="PF00892"/>
    </source>
</evidence>
<feature type="transmembrane region" description="Helical" evidence="5">
    <location>
        <begin position="183"/>
        <end position="202"/>
    </location>
</feature>
<feature type="transmembrane region" description="Helical" evidence="5">
    <location>
        <begin position="7"/>
        <end position="28"/>
    </location>
</feature>
<dbReference type="InterPro" id="IPR037185">
    <property type="entry name" value="EmrE-like"/>
</dbReference>